<proteinExistence type="predicted"/>
<evidence type="ECO:0000313" key="1">
    <source>
        <dbReference type="EMBL" id="PYH28118.1"/>
    </source>
</evidence>
<dbReference type="AlphaFoldDB" id="A0A318YIF0"/>
<organism evidence="1 2">
    <name type="scientific">Aspergillus neoniger (strain CBS 115656)</name>
    <dbReference type="NCBI Taxonomy" id="1448310"/>
    <lineage>
        <taxon>Eukaryota</taxon>
        <taxon>Fungi</taxon>
        <taxon>Dikarya</taxon>
        <taxon>Ascomycota</taxon>
        <taxon>Pezizomycotina</taxon>
        <taxon>Eurotiomycetes</taxon>
        <taxon>Eurotiomycetidae</taxon>
        <taxon>Eurotiales</taxon>
        <taxon>Aspergillaceae</taxon>
        <taxon>Aspergillus</taxon>
        <taxon>Aspergillus subgen. Circumdati</taxon>
    </lineage>
</organism>
<name>A0A318YIF0_ASPNB</name>
<protein>
    <submittedName>
        <fullName evidence="1">Uncharacterized protein</fullName>
    </submittedName>
</protein>
<dbReference type="OrthoDB" id="67027at2759"/>
<gene>
    <name evidence="1" type="ORF">BO87DRAFT_243531</name>
</gene>
<reference evidence="1" key="1">
    <citation type="submission" date="2016-12" db="EMBL/GenBank/DDBJ databases">
        <title>The genomes of Aspergillus section Nigri reveals drivers in fungal speciation.</title>
        <authorList>
            <consortium name="DOE Joint Genome Institute"/>
            <person name="Vesth T.C."/>
            <person name="Nybo J."/>
            <person name="Theobald S."/>
            <person name="Brandl J."/>
            <person name="Frisvad J.C."/>
            <person name="Nielsen K.F."/>
            <person name="Lyhne E.K."/>
            <person name="Kogle M.E."/>
            <person name="Kuo A."/>
            <person name="Riley R."/>
            <person name="Clum A."/>
            <person name="Nolan M."/>
            <person name="Lipzen A."/>
            <person name="Salamov A."/>
            <person name="Henrissat B."/>
            <person name="Wiebenga A."/>
            <person name="De Vries R.P."/>
            <person name="Grigoriev I.V."/>
            <person name="Mortensen U.H."/>
            <person name="Andersen M.R."/>
            <person name="Baker S.E."/>
        </authorList>
    </citation>
    <scope>NUCLEOTIDE SEQUENCE [LARGE SCALE GENOMIC DNA]</scope>
    <source>
        <strain evidence="1">CBS 115656</strain>
    </source>
</reference>
<accession>A0A318YIF0</accession>
<dbReference type="Proteomes" id="UP000247647">
    <property type="component" value="Unassembled WGS sequence"/>
</dbReference>
<dbReference type="RefSeq" id="XP_025473596.1">
    <property type="nucleotide sequence ID" value="XM_025618859.1"/>
</dbReference>
<sequence>MALFHKCSRASAPSTSGFLAMNNNGDCHNRRPGNSLYNPEADIAKITLKENAPGIKSESPVYKHKLNHIKSHRIQGKGYPTLFTYFSPGILALIPSTDQPGQNRIGLYENW</sequence>
<keyword evidence="2" id="KW-1185">Reference proteome</keyword>
<evidence type="ECO:0000313" key="2">
    <source>
        <dbReference type="Proteomes" id="UP000247647"/>
    </source>
</evidence>
<dbReference type="GeneID" id="37121315"/>
<dbReference type="EMBL" id="KZ821543">
    <property type="protein sequence ID" value="PYH28118.1"/>
    <property type="molecule type" value="Genomic_DNA"/>
</dbReference>